<comment type="caution">
    <text evidence="6">The sequence shown here is derived from an EMBL/GenBank/DDBJ whole genome shotgun (WGS) entry which is preliminary data.</text>
</comment>
<dbReference type="SUPFAM" id="SSF54768">
    <property type="entry name" value="dsRNA-binding domain-like"/>
    <property type="match status" value="2"/>
</dbReference>
<dbReference type="GO" id="GO:0003676">
    <property type="term" value="F:nucleic acid binding"/>
    <property type="evidence" value="ECO:0007669"/>
    <property type="project" value="UniProtKB-UniRule"/>
</dbReference>
<dbReference type="Pfam" id="PF26535">
    <property type="entry name" value="DSRM_CARF"/>
    <property type="match status" value="1"/>
</dbReference>
<dbReference type="PROSITE" id="PS00018">
    <property type="entry name" value="EF_HAND_1"/>
    <property type="match status" value="1"/>
</dbReference>
<dbReference type="SUPFAM" id="SSF82708">
    <property type="entry name" value="R3H domain"/>
    <property type="match status" value="1"/>
</dbReference>
<feature type="compositionally biased region" description="Polar residues" evidence="2">
    <location>
        <begin position="153"/>
        <end position="167"/>
    </location>
</feature>
<dbReference type="PANTHER" id="PTHR48430">
    <property type="entry name" value="PARTNER OF XRN-2 PROTEIN 1"/>
    <property type="match status" value="1"/>
</dbReference>
<feature type="domain" description="G-patch" evidence="3">
    <location>
        <begin position="737"/>
        <end position="782"/>
    </location>
</feature>
<feature type="region of interest" description="Disordered" evidence="2">
    <location>
        <begin position="36"/>
        <end position="55"/>
    </location>
</feature>
<dbReference type="InterPro" id="IPR018247">
    <property type="entry name" value="EF_Hand_1_Ca_BS"/>
</dbReference>
<dbReference type="InterPro" id="IPR058828">
    <property type="entry name" value="DSRM_CARF/NKRF"/>
</dbReference>
<dbReference type="Pfam" id="PF01424">
    <property type="entry name" value="R3H"/>
    <property type="match status" value="1"/>
</dbReference>
<evidence type="ECO:0000313" key="7">
    <source>
        <dbReference type="Proteomes" id="UP001066276"/>
    </source>
</evidence>
<dbReference type="Pfam" id="PF00035">
    <property type="entry name" value="dsrm"/>
    <property type="match status" value="1"/>
</dbReference>
<feature type="region of interest" description="Disordered" evidence="2">
    <location>
        <begin position="150"/>
        <end position="170"/>
    </location>
</feature>
<dbReference type="SMART" id="SM00358">
    <property type="entry name" value="DSRM"/>
    <property type="match status" value="2"/>
</dbReference>
<name>A0AAV7VAP8_PLEWA</name>
<dbReference type="CDD" id="cd02640">
    <property type="entry name" value="R3H_NRF"/>
    <property type="match status" value="1"/>
</dbReference>
<comment type="similarity">
    <text evidence="1">Belongs to the CARF family.</text>
</comment>
<dbReference type="InterPro" id="IPR014720">
    <property type="entry name" value="dsRBD_dom"/>
</dbReference>
<evidence type="ECO:0000256" key="1">
    <source>
        <dbReference type="ARBA" id="ARBA00010053"/>
    </source>
</evidence>
<evidence type="ECO:0000259" key="4">
    <source>
        <dbReference type="PROSITE" id="PS51061"/>
    </source>
</evidence>
<dbReference type="Pfam" id="PF11952">
    <property type="entry name" value="XTBD"/>
    <property type="match status" value="1"/>
</dbReference>
<dbReference type="PROSITE" id="PS51827">
    <property type="entry name" value="XTBD"/>
    <property type="match status" value="1"/>
</dbReference>
<dbReference type="SMART" id="SM00393">
    <property type="entry name" value="R3H"/>
    <property type="match status" value="1"/>
</dbReference>
<gene>
    <name evidence="6" type="ORF">NDU88_001693</name>
</gene>
<sequence>MSAARSRGSACAPSSPYPGGFAAAGGHAVLGTKMAQGGGGAGLRKPPAGGLKDSSSNVEPALLDLLRQYHESDKQWEARKQFIVRNMSRYSGPGRMDQLLALSMVWSNHVFMGCRYGTALMQKVLEMSEGIDIGPVPSYELVPGTTAIKRTSAAGSGQEPPTKQTASKFRPRPRFEPVHFVASTIQEEEKKPFEVQKEDTSREAPNCFDGKIVSNHMLEQSSADFALDSFSDHEENSQFHDYSQNDRYVDYDTLDRSDQQNKSLNDNETFMSKLEQNYSAKFESHNSTLSKNFRAHVLDMWTENSKQGRKGIGFVKAPRKTGRAPLIRKGPRRNITLDRCSPTQKREMLIQKLSAVALQNLYAPEVMCAPEKVNHTYLLTRCIQACKTNPEYIYAALKTIPPADLPRNKKLLGDGYACEVRCQNVYLATGYSGSKNGARDRAAEQAMRLLQKPVEIRCVQRKFKHGFQEDLVVCQCGAPTPEFPAALKEPQHDNDDFTSRNEDFANVQEDANQNKEPYSARPWTSFVITENASDAVCILNNSAATNKMKLEYKYDLMPSLAWRCKLFLQDHCVAEGYGNKKTSKHAAAEEAVRILKKMQSNVQKIKEPEGPMTSSTSFQQKSKSLKDLVVYEISANPVCTLHDTAQFNKVTVEYTFDKMTGEEWKCKVFLDSQFIGEGIGLKKNVKHIAAEEALRVLKQTHPTVVNKLKQGPTEEAISRNQICGRSAQEAYKQKIKDDNIGNQLLRKMGWTGGGLGKGGEGIAEPIMVKEQFKREGLGLDLDRNHVVNKRDIEMMIRNYAASYSQENLTFSNELTNDERKQIHQIAQRYGLKSKSHGQGASRFLVVSRKRRREDLIDELKQVGQVAGYQLVMPVPNQF</sequence>
<evidence type="ECO:0008006" key="8">
    <source>
        <dbReference type="Google" id="ProtNLM"/>
    </source>
</evidence>
<accession>A0AAV7VAP8</accession>
<dbReference type="InterPro" id="IPR036867">
    <property type="entry name" value="R3H_dom_sf"/>
</dbReference>
<dbReference type="AlphaFoldDB" id="A0AAV7VAP8"/>
<evidence type="ECO:0000259" key="3">
    <source>
        <dbReference type="PROSITE" id="PS50174"/>
    </source>
</evidence>
<keyword evidence="7" id="KW-1185">Reference proteome</keyword>
<dbReference type="InterPro" id="IPR034071">
    <property type="entry name" value="R3H_NRF"/>
</dbReference>
<feature type="domain" description="XRN2-binding (XTBD)" evidence="5">
    <location>
        <begin position="63"/>
        <end position="156"/>
    </location>
</feature>
<dbReference type="InterPro" id="IPR001374">
    <property type="entry name" value="R3H_dom"/>
</dbReference>
<dbReference type="InterPro" id="IPR000467">
    <property type="entry name" value="G_patch_dom"/>
</dbReference>
<dbReference type="SMART" id="SM00443">
    <property type="entry name" value="G_patch"/>
    <property type="match status" value="1"/>
</dbReference>
<dbReference type="Proteomes" id="UP001066276">
    <property type="component" value="Chromosome 2_1"/>
</dbReference>
<dbReference type="PROSITE" id="PS50174">
    <property type="entry name" value="G_PATCH"/>
    <property type="match status" value="1"/>
</dbReference>
<dbReference type="FunFam" id="3.30.1370.50:FF:000004">
    <property type="entry name" value="NFKB repressing factor"/>
    <property type="match status" value="1"/>
</dbReference>
<dbReference type="PANTHER" id="PTHR48430:SF1">
    <property type="entry name" value="PARTNER OF XRN-2 PROTEIN 1"/>
    <property type="match status" value="1"/>
</dbReference>
<organism evidence="6 7">
    <name type="scientific">Pleurodeles waltl</name>
    <name type="common">Iberian ribbed newt</name>
    <dbReference type="NCBI Taxonomy" id="8319"/>
    <lineage>
        <taxon>Eukaryota</taxon>
        <taxon>Metazoa</taxon>
        <taxon>Chordata</taxon>
        <taxon>Craniata</taxon>
        <taxon>Vertebrata</taxon>
        <taxon>Euteleostomi</taxon>
        <taxon>Amphibia</taxon>
        <taxon>Batrachia</taxon>
        <taxon>Caudata</taxon>
        <taxon>Salamandroidea</taxon>
        <taxon>Salamandridae</taxon>
        <taxon>Pleurodelinae</taxon>
        <taxon>Pleurodeles</taxon>
    </lineage>
</organism>
<dbReference type="PROSITE" id="PS51061">
    <property type="entry name" value="R3H"/>
    <property type="match status" value="1"/>
</dbReference>
<protein>
    <recommendedName>
        <fullName evidence="8">NF-kappa-B-repressing factor</fullName>
    </recommendedName>
</protein>
<reference evidence="6" key="1">
    <citation type="journal article" date="2022" name="bioRxiv">
        <title>Sequencing and chromosome-scale assembly of the giantPleurodeles waltlgenome.</title>
        <authorList>
            <person name="Brown T."/>
            <person name="Elewa A."/>
            <person name="Iarovenko S."/>
            <person name="Subramanian E."/>
            <person name="Araus A.J."/>
            <person name="Petzold A."/>
            <person name="Susuki M."/>
            <person name="Suzuki K.-i.T."/>
            <person name="Hayashi T."/>
            <person name="Toyoda A."/>
            <person name="Oliveira C."/>
            <person name="Osipova E."/>
            <person name="Leigh N.D."/>
            <person name="Simon A."/>
            <person name="Yun M.H."/>
        </authorList>
    </citation>
    <scope>NUCLEOTIDE SEQUENCE</scope>
    <source>
        <strain evidence="6">20211129_DDA</strain>
        <tissue evidence="6">Liver</tissue>
    </source>
</reference>
<evidence type="ECO:0000256" key="2">
    <source>
        <dbReference type="SAM" id="MobiDB-lite"/>
    </source>
</evidence>
<dbReference type="EMBL" id="JANPWB010000003">
    <property type="protein sequence ID" value="KAJ1197847.1"/>
    <property type="molecule type" value="Genomic_DNA"/>
</dbReference>
<evidence type="ECO:0000259" key="5">
    <source>
        <dbReference type="PROSITE" id="PS51827"/>
    </source>
</evidence>
<proteinExistence type="inferred from homology"/>
<dbReference type="Pfam" id="PF01585">
    <property type="entry name" value="G-patch"/>
    <property type="match status" value="1"/>
</dbReference>
<dbReference type="Gene3D" id="3.30.160.20">
    <property type="match status" value="2"/>
</dbReference>
<dbReference type="InterPro" id="IPR021859">
    <property type="entry name" value="XTBD"/>
</dbReference>
<dbReference type="Gene3D" id="3.30.1370.50">
    <property type="entry name" value="R3H-like domain"/>
    <property type="match status" value="1"/>
</dbReference>
<evidence type="ECO:0000313" key="6">
    <source>
        <dbReference type="EMBL" id="KAJ1197847.1"/>
    </source>
</evidence>
<feature type="domain" description="R3H" evidence="4">
    <location>
        <begin position="786"/>
        <end position="850"/>
    </location>
</feature>